<gene>
    <name evidence="2" type="ORF">Mic7113_4074</name>
</gene>
<reference evidence="2 3" key="1">
    <citation type="submission" date="2012-06" db="EMBL/GenBank/DDBJ databases">
        <title>Finished chromosome of genome of Microcoleus sp. PCC 7113.</title>
        <authorList>
            <consortium name="US DOE Joint Genome Institute"/>
            <person name="Gugger M."/>
            <person name="Coursin T."/>
            <person name="Rippka R."/>
            <person name="Tandeau De Marsac N."/>
            <person name="Huntemann M."/>
            <person name="Wei C.-L."/>
            <person name="Han J."/>
            <person name="Detter J.C."/>
            <person name="Han C."/>
            <person name="Tapia R."/>
            <person name="Chen A."/>
            <person name="Kyrpides N."/>
            <person name="Mavromatis K."/>
            <person name="Markowitz V."/>
            <person name="Szeto E."/>
            <person name="Ivanova N."/>
            <person name="Pagani I."/>
            <person name="Pati A."/>
            <person name="Goodwin L."/>
            <person name="Nordberg H.P."/>
            <person name="Cantor M.N."/>
            <person name="Hua S.X."/>
            <person name="Woyke T."/>
            <person name="Kerfeld C.A."/>
        </authorList>
    </citation>
    <scope>NUCLEOTIDE SEQUENCE [LARGE SCALE GENOMIC DNA]</scope>
    <source>
        <strain evidence="2 3">PCC 7113</strain>
    </source>
</reference>
<feature type="transmembrane region" description="Helical" evidence="1">
    <location>
        <begin position="215"/>
        <end position="239"/>
    </location>
</feature>
<feature type="transmembrane region" description="Helical" evidence="1">
    <location>
        <begin position="136"/>
        <end position="155"/>
    </location>
</feature>
<keyword evidence="3" id="KW-1185">Reference proteome</keyword>
<dbReference type="InterPro" id="IPR018650">
    <property type="entry name" value="STSV1_Orf64"/>
</dbReference>
<feature type="transmembrane region" description="Helical" evidence="1">
    <location>
        <begin position="28"/>
        <end position="49"/>
    </location>
</feature>
<dbReference type="Proteomes" id="UP000010471">
    <property type="component" value="Chromosome"/>
</dbReference>
<evidence type="ECO:0000313" key="3">
    <source>
        <dbReference type="Proteomes" id="UP000010471"/>
    </source>
</evidence>
<keyword evidence="1" id="KW-1133">Transmembrane helix</keyword>
<feature type="transmembrane region" description="Helical" evidence="1">
    <location>
        <begin position="328"/>
        <end position="345"/>
    </location>
</feature>
<dbReference type="Pfam" id="PF09852">
    <property type="entry name" value="DUF2079"/>
    <property type="match status" value="1"/>
</dbReference>
<keyword evidence="1" id="KW-0472">Membrane</keyword>
<dbReference type="OrthoDB" id="2079361at2"/>
<dbReference type="KEGG" id="mic:Mic7113_4074"/>
<proteinExistence type="predicted"/>
<dbReference type="HOGENOM" id="CLU_566103_0_0_3"/>
<sequence>MQESPANVRLWSTRLPNFYSQQIKGHPLAWMIGVSILILFLCSSLRHALFQSTGWDLGIFDQAIYLISQGQPPISSLIKVHILGDHAAWVFYPLALLYKIYPNVHWLFLVQSTALALGALPTWHLARLAGLREGQAIALAAVYLLYPVIFNANLFDFHPEVMAVPALLAAVLAARLNQVVWFCLAIILVLGCKFILALTVAALGFWLLVFEKKRLCGVLAIVAGIAWFIIATKVILPIFNPQQMTSISRYGYLGNSIFEIAQNLFLKPRAIFQVVLSLDNLKYLILVFGPVIWGLSLQNLIPLIPAIPALALNLLADYQPQKDIVAQYSLPIVPFLMLAVIATLADGRGWLRSQRAMVLWSLMFFLVFARWSYFFTKYLPTIDTWQATREAIALIQTQGGVYTTNEIVPHLSHRPLIERTVTTEPQDLNQFEYVLLNLRHPGSNSSPEFAAQLVEQLQQAPQFQQRYQRDGVILFQKATQSLAIANFITLLIE</sequence>
<feature type="transmembrane region" description="Helical" evidence="1">
    <location>
        <begin position="179"/>
        <end position="208"/>
    </location>
</feature>
<dbReference type="RefSeq" id="WP_015183914.1">
    <property type="nucleotide sequence ID" value="NC_019738.1"/>
</dbReference>
<feature type="transmembrane region" description="Helical" evidence="1">
    <location>
        <begin position="104"/>
        <end position="124"/>
    </location>
</feature>
<evidence type="ECO:0000256" key="1">
    <source>
        <dbReference type="SAM" id="Phobius"/>
    </source>
</evidence>
<feature type="transmembrane region" description="Helical" evidence="1">
    <location>
        <begin position="283"/>
        <end position="316"/>
    </location>
</feature>
<keyword evidence="1" id="KW-0812">Transmembrane</keyword>
<feature type="transmembrane region" description="Helical" evidence="1">
    <location>
        <begin position="357"/>
        <end position="376"/>
    </location>
</feature>
<evidence type="ECO:0000313" key="2">
    <source>
        <dbReference type="EMBL" id="AFZ19778.1"/>
    </source>
</evidence>
<accession>K9WHV7</accession>
<dbReference type="STRING" id="1173027.Mic7113_4074"/>
<name>K9WHV7_9CYAN</name>
<organism evidence="2 3">
    <name type="scientific">Allocoleopsis franciscana PCC 7113</name>
    <dbReference type="NCBI Taxonomy" id="1173027"/>
    <lineage>
        <taxon>Bacteria</taxon>
        <taxon>Bacillati</taxon>
        <taxon>Cyanobacteriota</taxon>
        <taxon>Cyanophyceae</taxon>
        <taxon>Coleofasciculales</taxon>
        <taxon>Coleofasciculaceae</taxon>
        <taxon>Allocoleopsis</taxon>
        <taxon>Allocoleopsis franciscana</taxon>
    </lineage>
</organism>
<dbReference type="AlphaFoldDB" id="K9WHV7"/>
<dbReference type="EMBL" id="CP003630">
    <property type="protein sequence ID" value="AFZ19778.1"/>
    <property type="molecule type" value="Genomic_DNA"/>
</dbReference>
<dbReference type="eggNOG" id="COG3463">
    <property type="taxonomic scope" value="Bacteria"/>
</dbReference>
<protein>
    <submittedName>
        <fullName evidence="2">Putative membrane protein</fullName>
    </submittedName>
</protein>